<comment type="similarity">
    <text evidence="1">Belongs to the SNU71 family.</text>
</comment>
<dbReference type="Proteomes" id="UP001497600">
    <property type="component" value="Chromosome G"/>
</dbReference>
<evidence type="ECO:0000256" key="3">
    <source>
        <dbReference type="ARBA" id="ARBA00022664"/>
    </source>
</evidence>
<feature type="region of interest" description="Disordered" evidence="6">
    <location>
        <begin position="1"/>
        <end position="25"/>
    </location>
</feature>
<proteinExistence type="inferred from homology"/>
<name>A0ABP0ELZ9_9ASCO</name>
<dbReference type="PANTHER" id="PTHR23148:SF0">
    <property type="entry name" value="SERINE_ARGININE REPETITIVE MATRIX PROTEIN 1"/>
    <property type="match status" value="1"/>
</dbReference>
<dbReference type="PANTHER" id="PTHR23148">
    <property type="entry name" value="SERINE/ARGININE REGULATED NUCLEAR MATRIX PROTEIN"/>
    <property type="match status" value="1"/>
</dbReference>
<keyword evidence="4" id="KW-0747">Spliceosome</keyword>
<evidence type="ECO:0000256" key="6">
    <source>
        <dbReference type="SAM" id="MobiDB-lite"/>
    </source>
</evidence>
<sequence>MSFRIKEADQDVLERKQQKDKQSKKFPKVFKKKVDMSKVNVQVIQRWISVEVDKALPDDDIVADYLGELLVANNEPDVKSIHLQMADFLGDEESLKLCTRLWELLVSAQDDKDGIPQELVEAERIKRNRRESRTEIIREKKEEKFEEKRPKTNYNRSQYNASKRTRSPERGNRSYRERD</sequence>
<gene>
    <name evidence="8" type="ORF">CAAN4_G07426</name>
</gene>
<evidence type="ECO:0000256" key="2">
    <source>
        <dbReference type="ARBA" id="ARBA00014280"/>
    </source>
</evidence>
<evidence type="ECO:0000313" key="9">
    <source>
        <dbReference type="Proteomes" id="UP001497600"/>
    </source>
</evidence>
<evidence type="ECO:0000256" key="5">
    <source>
        <dbReference type="ARBA" id="ARBA00025004"/>
    </source>
</evidence>
<evidence type="ECO:0000256" key="4">
    <source>
        <dbReference type="ARBA" id="ARBA00022728"/>
    </source>
</evidence>
<protein>
    <recommendedName>
        <fullName evidence="2">U1 small nuclear ribonucleoprotein component SNU71</fullName>
    </recommendedName>
</protein>
<evidence type="ECO:0000259" key="7">
    <source>
        <dbReference type="PROSITE" id="PS51025"/>
    </source>
</evidence>
<reference evidence="8 9" key="1">
    <citation type="submission" date="2024-01" db="EMBL/GenBank/DDBJ databases">
        <authorList>
            <consortium name="Genoscope - CEA"/>
            <person name="William W."/>
        </authorList>
    </citation>
    <scope>NUCLEOTIDE SEQUENCE [LARGE SCALE GENOMIC DNA]</scope>
    <source>
        <strain evidence="8 9">29B2s-10</strain>
    </source>
</reference>
<feature type="domain" description="PWI" evidence="7">
    <location>
        <begin position="23"/>
        <end position="122"/>
    </location>
</feature>
<dbReference type="PROSITE" id="PS51025">
    <property type="entry name" value="PWI"/>
    <property type="match status" value="1"/>
</dbReference>
<feature type="compositionally biased region" description="Basic and acidic residues" evidence="6">
    <location>
        <begin position="128"/>
        <end position="150"/>
    </location>
</feature>
<dbReference type="InterPro" id="IPR036483">
    <property type="entry name" value="PWI_dom_sf"/>
</dbReference>
<feature type="compositionally biased region" description="Basic and acidic residues" evidence="6">
    <location>
        <begin position="1"/>
        <end position="23"/>
    </location>
</feature>
<dbReference type="Pfam" id="PF01480">
    <property type="entry name" value="PWI"/>
    <property type="match status" value="1"/>
</dbReference>
<evidence type="ECO:0000256" key="1">
    <source>
        <dbReference type="ARBA" id="ARBA00005544"/>
    </source>
</evidence>
<evidence type="ECO:0000313" key="8">
    <source>
        <dbReference type="EMBL" id="CAK7917213.1"/>
    </source>
</evidence>
<organism evidence="8 9">
    <name type="scientific">[Candida] anglica</name>
    <dbReference type="NCBI Taxonomy" id="148631"/>
    <lineage>
        <taxon>Eukaryota</taxon>
        <taxon>Fungi</taxon>
        <taxon>Dikarya</taxon>
        <taxon>Ascomycota</taxon>
        <taxon>Saccharomycotina</taxon>
        <taxon>Pichiomycetes</taxon>
        <taxon>Debaryomycetaceae</taxon>
        <taxon>Kurtzmaniella</taxon>
    </lineage>
</organism>
<dbReference type="Gene3D" id="1.20.1390.10">
    <property type="entry name" value="PWI domain"/>
    <property type="match status" value="1"/>
</dbReference>
<keyword evidence="9" id="KW-1185">Reference proteome</keyword>
<feature type="compositionally biased region" description="Basic and acidic residues" evidence="6">
    <location>
        <begin position="166"/>
        <end position="179"/>
    </location>
</feature>
<feature type="compositionally biased region" description="Polar residues" evidence="6">
    <location>
        <begin position="152"/>
        <end position="162"/>
    </location>
</feature>
<keyword evidence="3" id="KW-0507">mRNA processing</keyword>
<accession>A0ABP0ELZ9</accession>
<dbReference type="InterPro" id="IPR052225">
    <property type="entry name" value="Ser/Arg_repetitive_matrix"/>
</dbReference>
<dbReference type="EMBL" id="OZ004259">
    <property type="protein sequence ID" value="CAK7917213.1"/>
    <property type="molecule type" value="Genomic_DNA"/>
</dbReference>
<dbReference type="InterPro" id="IPR002483">
    <property type="entry name" value="PWI_dom"/>
</dbReference>
<dbReference type="SUPFAM" id="SSF101233">
    <property type="entry name" value="PWI domain"/>
    <property type="match status" value="1"/>
</dbReference>
<keyword evidence="4" id="KW-0508">mRNA splicing</keyword>
<comment type="function">
    <text evidence="5">Component of the U1 snRNP particle, which recognizes and binds the 5'-splice site of pre-mRNA. Together with other non-snRNP factors, U1 snRNP forms the spliceosomal commitment complex, that targets pre-mRNA to the splicing pathway.</text>
</comment>
<feature type="region of interest" description="Disordered" evidence="6">
    <location>
        <begin position="128"/>
        <end position="179"/>
    </location>
</feature>